<feature type="domain" description="HTH lysR-type" evidence="4">
    <location>
        <begin position="26"/>
        <end position="83"/>
    </location>
</feature>
<keyword evidence="6" id="KW-1185">Reference proteome</keyword>
<reference evidence="6" key="1">
    <citation type="submission" date="2018-09" db="EMBL/GenBank/DDBJ databases">
        <authorList>
            <person name="Livingstone P.G."/>
            <person name="Whitworth D.E."/>
        </authorList>
    </citation>
    <scope>NUCLEOTIDE SEQUENCE [LARGE SCALE GENOMIC DNA]</scope>
    <source>
        <strain evidence="6">AB047A</strain>
    </source>
</reference>
<dbReference type="InterPro" id="IPR036388">
    <property type="entry name" value="WH-like_DNA-bd_sf"/>
</dbReference>
<evidence type="ECO:0000256" key="3">
    <source>
        <dbReference type="ARBA" id="ARBA00023163"/>
    </source>
</evidence>
<dbReference type="Proteomes" id="UP000282656">
    <property type="component" value="Unassembled WGS sequence"/>
</dbReference>
<keyword evidence="2" id="KW-0805">Transcription regulation</keyword>
<dbReference type="SUPFAM" id="SSF46785">
    <property type="entry name" value="Winged helix' DNA-binding domain"/>
    <property type="match status" value="1"/>
</dbReference>
<protein>
    <submittedName>
        <fullName evidence="5">LysR family transcriptional regulator</fullName>
    </submittedName>
</protein>
<sequence>MAGWETHKKAQWLCQLRKGMSMLPDTLTDQFVLYLDVLDGGSFSAAARKHPLTPSAVARRMDALERAVGSTLLVRTTHTVRATPAGLAFADRARRIVTELRLARAEAV</sequence>
<dbReference type="PANTHER" id="PTHR30126">
    <property type="entry name" value="HTH-TYPE TRANSCRIPTIONAL REGULATOR"/>
    <property type="match status" value="1"/>
</dbReference>
<dbReference type="InterPro" id="IPR036390">
    <property type="entry name" value="WH_DNA-bd_sf"/>
</dbReference>
<dbReference type="InterPro" id="IPR000847">
    <property type="entry name" value="LysR_HTH_N"/>
</dbReference>
<dbReference type="AlphaFoldDB" id="A0A3A8PIS2"/>
<proteinExistence type="inferred from homology"/>
<evidence type="ECO:0000256" key="2">
    <source>
        <dbReference type="ARBA" id="ARBA00023015"/>
    </source>
</evidence>
<name>A0A3A8PIS2_9BACT</name>
<organism evidence="5 6">
    <name type="scientific">Corallococcus interemptor</name>
    <dbReference type="NCBI Taxonomy" id="2316720"/>
    <lineage>
        <taxon>Bacteria</taxon>
        <taxon>Pseudomonadati</taxon>
        <taxon>Myxococcota</taxon>
        <taxon>Myxococcia</taxon>
        <taxon>Myxococcales</taxon>
        <taxon>Cystobacterineae</taxon>
        <taxon>Myxococcaceae</taxon>
        <taxon>Corallococcus</taxon>
    </lineage>
</organism>
<gene>
    <name evidence="5" type="ORF">D7X96_39205</name>
</gene>
<feature type="non-terminal residue" evidence="5">
    <location>
        <position position="108"/>
    </location>
</feature>
<dbReference type="PROSITE" id="PS50931">
    <property type="entry name" value="HTH_LYSR"/>
    <property type="match status" value="1"/>
</dbReference>
<dbReference type="GO" id="GO:0003700">
    <property type="term" value="F:DNA-binding transcription factor activity"/>
    <property type="evidence" value="ECO:0007669"/>
    <property type="project" value="InterPro"/>
</dbReference>
<dbReference type="Pfam" id="PF00126">
    <property type="entry name" value="HTH_1"/>
    <property type="match status" value="1"/>
</dbReference>
<comment type="similarity">
    <text evidence="1">Belongs to the LysR transcriptional regulatory family.</text>
</comment>
<evidence type="ECO:0000313" key="6">
    <source>
        <dbReference type="Proteomes" id="UP000282656"/>
    </source>
</evidence>
<dbReference type="PANTHER" id="PTHR30126:SF84">
    <property type="entry name" value="HTH-TYPE TRANSCRIPTIONAL REGULATOR PTXR"/>
    <property type="match status" value="1"/>
</dbReference>
<evidence type="ECO:0000259" key="4">
    <source>
        <dbReference type="PROSITE" id="PS50931"/>
    </source>
</evidence>
<accession>A0A3A8PIS2</accession>
<dbReference type="GO" id="GO:0000976">
    <property type="term" value="F:transcription cis-regulatory region binding"/>
    <property type="evidence" value="ECO:0007669"/>
    <property type="project" value="TreeGrafter"/>
</dbReference>
<dbReference type="OrthoDB" id="9786526at2"/>
<dbReference type="Gene3D" id="1.10.10.10">
    <property type="entry name" value="Winged helix-like DNA-binding domain superfamily/Winged helix DNA-binding domain"/>
    <property type="match status" value="1"/>
</dbReference>
<evidence type="ECO:0000256" key="1">
    <source>
        <dbReference type="ARBA" id="ARBA00009437"/>
    </source>
</evidence>
<evidence type="ECO:0000313" key="5">
    <source>
        <dbReference type="EMBL" id="RKH56246.1"/>
    </source>
</evidence>
<keyword evidence="3" id="KW-0804">Transcription</keyword>
<dbReference type="EMBL" id="RAWM01000311">
    <property type="protein sequence ID" value="RKH56246.1"/>
    <property type="molecule type" value="Genomic_DNA"/>
</dbReference>
<comment type="caution">
    <text evidence="5">The sequence shown here is derived from an EMBL/GenBank/DDBJ whole genome shotgun (WGS) entry which is preliminary data.</text>
</comment>